<feature type="compositionally biased region" description="Low complexity" evidence="1">
    <location>
        <begin position="525"/>
        <end position="536"/>
    </location>
</feature>
<comment type="caution">
    <text evidence="2">The sequence shown here is derived from an EMBL/GenBank/DDBJ whole genome shotgun (WGS) entry which is preliminary data.</text>
</comment>
<reference evidence="2 3" key="1">
    <citation type="journal article" date="2020" name="BMC Genomics">
        <title>Intraspecific diversification of the crop wild relative Brassica cretica Lam. using demographic model selection.</title>
        <authorList>
            <person name="Kioukis A."/>
            <person name="Michalopoulou V.A."/>
            <person name="Briers L."/>
            <person name="Pirintsos S."/>
            <person name="Studholme D.J."/>
            <person name="Pavlidis P."/>
            <person name="Sarris P.F."/>
        </authorList>
    </citation>
    <scope>NUCLEOTIDE SEQUENCE [LARGE SCALE GENOMIC DNA]</scope>
    <source>
        <strain evidence="3">cv. PFS-1207/04</strain>
    </source>
</reference>
<evidence type="ECO:0000313" key="2">
    <source>
        <dbReference type="EMBL" id="KAF3543850.1"/>
    </source>
</evidence>
<feature type="region of interest" description="Disordered" evidence="1">
    <location>
        <begin position="782"/>
        <end position="806"/>
    </location>
</feature>
<name>A0ABQ7BVJ0_BRACR</name>
<sequence>MDHGIKHAVQLIRSDLLRINLCVSFPMQPVWGQSASCSIRNTGFIEWWTEHTVQLGRIDQLGHPPSWNDHATSSVIRRAEPVQLSHPPSWIEHATCSAIRRAGPVKFDGWPSWIEHSTSSAIRRAGPYTRRRIGIHATTKGLVPPEEGMRKIAVFTRLLPNTELLHPRLRVYVLQKIILQPISNLGAHKQEKISTDTNDLHQLTYESYHPSTCKARILNLPRPKKNPEKEISERRHVHAKPKGPATDKPMLMPTEASNVSPSETVPEPKLSQISNNFHNSLNRATCDQEKIHGGLSYEFFKLEVSQPVQLRVSDFRGGFQPNQEAARAKLNYGSQEGSFLDLTSQESGENAQYKSAGLILHCSRLADRPSVRSVQNDQEPNLSQAIHVPIRGDPMEDFEAGSSYESNQGSDLDETDQTWSNEEDGCDGSCSDDNYSMSEYGDDPAEAYPEPEPPDYSHGDTSYQGEYEGETESNISFNKGDECHGDQTEREDHEADQEYSWKEAADTEISLEEEHEPEEDFSETGEVYGDVDGGEVCSQSGEEENKEESYAEERPWCDYSDLEYYEQDETESQISLGHIETIFEDEAENRHGFAKEEQSLSEAGEDEDEYEADHQPHYICFSGHEQGPEAYLRWEQDMEDWFQHHNIQEENKPIIAEDTLTKNAFWHWDHEANYWLDDHPSGASWAEMKEILREEYVVVAEINGKDYFKSTIHPEPRRLILATRPNRKVKLKKAHDLESNPESKLIIKGKTELTSPESPKRYDTFKSFSKEPMKQKKVVLKKDVKAPPKEPSLLEHLSGEDGPTTSSILLQEEPADQSPNKQAVPLDAPIKLPNQVSATTPCSIINDLDIMHTDLLCPDKFEERLGYL</sequence>
<evidence type="ECO:0000313" key="3">
    <source>
        <dbReference type="Proteomes" id="UP000266723"/>
    </source>
</evidence>
<proteinExistence type="predicted"/>
<dbReference type="EMBL" id="QGKV02000832">
    <property type="protein sequence ID" value="KAF3543850.1"/>
    <property type="molecule type" value="Genomic_DNA"/>
</dbReference>
<evidence type="ECO:0000256" key="1">
    <source>
        <dbReference type="SAM" id="MobiDB-lite"/>
    </source>
</evidence>
<organism evidence="2 3">
    <name type="scientific">Brassica cretica</name>
    <name type="common">Mustard</name>
    <dbReference type="NCBI Taxonomy" id="69181"/>
    <lineage>
        <taxon>Eukaryota</taxon>
        <taxon>Viridiplantae</taxon>
        <taxon>Streptophyta</taxon>
        <taxon>Embryophyta</taxon>
        <taxon>Tracheophyta</taxon>
        <taxon>Spermatophyta</taxon>
        <taxon>Magnoliopsida</taxon>
        <taxon>eudicotyledons</taxon>
        <taxon>Gunneridae</taxon>
        <taxon>Pentapetalae</taxon>
        <taxon>rosids</taxon>
        <taxon>malvids</taxon>
        <taxon>Brassicales</taxon>
        <taxon>Brassicaceae</taxon>
        <taxon>Brassiceae</taxon>
        <taxon>Brassica</taxon>
    </lineage>
</organism>
<feature type="compositionally biased region" description="Acidic residues" evidence="1">
    <location>
        <begin position="509"/>
        <end position="523"/>
    </location>
</feature>
<feature type="compositionally biased region" description="Basic and acidic residues" evidence="1">
    <location>
        <begin position="479"/>
        <end position="493"/>
    </location>
</feature>
<keyword evidence="3" id="KW-1185">Reference proteome</keyword>
<dbReference type="Proteomes" id="UP000266723">
    <property type="component" value="Unassembled WGS sequence"/>
</dbReference>
<feature type="compositionally biased region" description="Polar residues" evidence="1">
    <location>
        <begin position="372"/>
        <end position="384"/>
    </location>
</feature>
<feature type="compositionally biased region" description="Acidic residues" evidence="1">
    <location>
        <begin position="411"/>
        <end position="426"/>
    </location>
</feature>
<feature type="region of interest" description="Disordered" evidence="1">
    <location>
        <begin position="370"/>
        <end position="554"/>
    </location>
</feature>
<accession>A0ABQ7BVJ0</accession>
<gene>
    <name evidence="2" type="ORF">DY000_02007059</name>
</gene>
<protein>
    <submittedName>
        <fullName evidence="2">Uncharacterized protein</fullName>
    </submittedName>
</protein>
<feature type="region of interest" description="Disordered" evidence="1">
    <location>
        <begin position="222"/>
        <end position="267"/>
    </location>
</feature>
<feature type="compositionally biased region" description="Basic and acidic residues" evidence="1">
    <location>
        <begin position="225"/>
        <end position="234"/>
    </location>
</feature>